<keyword evidence="8" id="KW-0472">Membrane</keyword>
<feature type="region of interest" description="Disordered" evidence="9">
    <location>
        <begin position="1052"/>
        <end position="1074"/>
    </location>
</feature>
<dbReference type="SMART" id="SM00368">
    <property type="entry name" value="LRR_RI"/>
    <property type="match status" value="5"/>
</dbReference>
<dbReference type="GO" id="GO:0030027">
    <property type="term" value="C:lamellipodium"/>
    <property type="evidence" value="ECO:0007669"/>
    <property type="project" value="TreeGrafter"/>
</dbReference>
<evidence type="ECO:0000256" key="4">
    <source>
        <dbReference type="ARBA" id="ARBA00022475"/>
    </source>
</evidence>
<evidence type="ECO:0000256" key="2">
    <source>
        <dbReference type="ARBA" id="ARBA00004496"/>
    </source>
</evidence>
<accession>A0A1D1V9Z5</accession>
<dbReference type="Gene3D" id="3.80.10.10">
    <property type="entry name" value="Ribonuclease Inhibitor"/>
    <property type="match status" value="1"/>
</dbReference>
<dbReference type="OrthoDB" id="18598at2759"/>
<dbReference type="InterPro" id="IPR051279">
    <property type="entry name" value="PP1-Reg/Actin-Interact_Protein"/>
</dbReference>
<sequence>MMETEKELSQDITDSVREVIGRKVKISLLAPVRWENKPEKFEQRILAFTACRLFILTAKVPSKIDFTFNYLDLEVIESKKPNQFFLTVDGKIQKFYTAGSSSERVDQMIMQLVTAIRSIFPTAPFERIVRKVDFLPPERLSDLLLDDVEERDCGPCGGYSRMYACMCDYHCLPYREEVAWDVDTIYHAHNTREFCLQDFDHLEPRDLIPIISALEHNTWFTRLKASNIKLLPEAAEQIIRVMKKSTSIEELCLDNIGMKGDFVHRLSMALISNSSTAVHTLNFSSNFIEDKGANHLSGPICKATKGLHGLHLSRTLLSSKGVNAVAHALTLNKFMATTLKTLNLAENSLRDDISHLLRFLGQPNTVTHLDLSGTECNLDNLFLSLSTGCHSHLSHLNVSRNAFAARKKDNSPAATQPLKQFFTSAKSLKAVDLSATRLASDTLKSLLLGFASNPHLSDVKLNLSCNDFRSNQATQIMETCLPDIPCISSLDLSDSNLDHEFSVAVLAIARNSYLRELSLARNFQGIKPKNLPQLLNALVHLIHDEDSKLQHLSLADCRLRNGTGLVLSALGSNQYLKSIDISGNQIADSGARILAKALQVNAKLSTIALDNNGITHAGYQDIAFAMEKNHSVRHIPYPVFDAATSMKLVPDRFATVFHEIEKLLWRNQEPQTKSNERIVRLKQGVVFSNSQQMVDQLICQVQDSIDTLQRCPAVDQLDTSGLEHEGAELIADANHYKQFLYTLHEATNQSSQYTDAVENLLMYFVTQLNQSVDMQLKEAVDNLCAKAEQIYPQIFQKKKSFRGDLVASARIPQDFLIQLVIRQLGDDVEAKMSEVMLSAGSRLSDRVLEDIIKSMSRCQNLLNNAIKLNSEWYNSKGTKSKKDAVNGFSEKHVENGHHRSAFFSRKINLRPQSIAGNDADLQAIEEALRIDHIREAPPSPTEIPQEEPKNLHKLEHINKNRPKPKRNNPATKFPSANTALSDDPSAIVDDGLGHFFSSTERALTSANRLSWTKSAEAAAMQLPVFVASPSTTRKNHTVPEEVTVRRYFEAVHEEPDSVDTPTASKPPPAGSDRGLSASMLAEIKAKQEARASGIFNLNVGNLSNGDHNSRSRSSPPPVTPKPKARAGSGRKSSGSRLLSCVSGDEPDHTNHASPPSPTAGTPLSNTPDSCDNLDANSIGSDSGVANDHGSHKSVRALVSSLETGTGEDVDMMRKGASLPRNLLSGHVMRSKSLRSPDTPIAPELTTSLTIPSKHSSPATPEQPSRGLRIKDRVKSLFHDGSNKEMKASPTAADSKAKVVDF</sequence>
<feature type="domain" description="CARMIL pleckstrin homology" evidence="11">
    <location>
        <begin position="26"/>
        <end position="121"/>
    </location>
</feature>
<protein>
    <recommendedName>
        <fullName evidence="14">CARMIL pleckstrin homology domain-containing protein</fullName>
    </recommendedName>
</protein>
<dbReference type="Proteomes" id="UP000186922">
    <property type="component" value="Unassembled WGS sequence"/>
</dbReference>
<dbReference type="PANTHER" id="PTHR24112">
    <property type="entry name" value="LEUCINE-RICH REPEAT, ISOFORM F-RELATED"/>
    <property type="match status" value="1"/>
</dbReference>
<keyword evidence="4" id="KW-1003">Cell membrane</keyword>
<dbReference type="Gene3D" id="6.10.140.1850">
    <property type="match status" value="1"/>
</dbReference>
<dbReference type="STRING" id="947166.A0A1D1V9Z5"/>
<feature type="compositionally biased region" description="Low complexity" evidence="9">
    <location>
        <begin position="1125"/>
        <end position="1139"/>
    </location>
</feature>
<dbReference type="InterPro" id="IPR011993">
    <property type="entry name" value="PH-like_dom_sf"/>
</dbReference>
<evidence type="ECO:0000256" key="7">
    <source>
        <dbReference type="ARBA" id="ARBA00022737"/>
    </source>
</evidence>
<evidence type="ECO:0000256" key="6">
    <source>
        <dbReference type="ARBA" id="ARBA00022614"/>
    </source>
</evidence>
<keyword evidence="13" id="KW-1185">Reference proteome</keyword>
<feature type="compositionally biased region" description="Basic and acidic residues" evidence="9">
    <location>
        <begin position="1268"/>
        <end position="1286"/>
    </location>
</feature>
<dbReference type="GO" id="GO:0005886">
    <property type="term" value="C:plasma membrane"/>
    <property type="evidence" value="ECO:0007669"/>
    <property type="project" value="UniProtKB-SubCell"/>
</dbReference>
<organism evidence="12 13">
    <name type="scientific">Ramazzottius varieornatus</name>
    <name type="common">Water bear</name>
    <name type="synonym">Tardigrade</name>
    <dbReference type="NCBI Taxonomy" id="947166"/>
    <lineage>
        <taxon>Eukaryota</taxon>
        <taxon>Metazoa</taxon>
        <taxon>Ecdysozoa</taxon>
        <taxon>Tardigrada</taxon>
        <taxon>Eutardigrada</taxon>
        <taxon>Parachela</taxon>
        <taxon>Hypsibioidea</taxon>
        <taxon>Ramazzottiidae</taxon>
        <taxon>Ramazzottius</taxon>
    </lineage>
</organism>
<feature type="region of interest" description="Disordered" evidence="9">
    <location>
        <begin position="957"/>
        <end position="982"/>
    </location>
</feature>
<comment type="subcellular location">
    <subcellularLocation>
        <location evidence="1">Cell membrane</location>
    </subcellularLocation>
    <subcellularLocation>
        <location evidence="2">Cytoplasm</location>
    </subcellularLocation>
</comment>
<dbReference type="InterPro" id="IPR031943">
    <property type="entry name" value="CARMIL_C"/>
</dbReference>
<evidence type="ECO:0000313" key="12">
    <source>
        <dbReference type="EMBL" id="GAU96902.1"/>
    </source>
</evidence>
<feature type="domain" description="CARMIL C-terminal" evidence="10">
    <location>
        <begin position="792"/>
        <end position="1013"/>
    </location>
</feature>
<feature type="region of interest" description="Disordered" evidence="9">
    <location>
        <begin position="1102"/>
        <end position="1191"/>
    </location>
</feature>
<dbReference type="InterPro" id="IPR001611">
    <property type="entry name" value="Leu-rich_rpt"/>
</dbReference>
<comment type="caution">
    <text evidence="12">The sequence shown here is derived from an EMBL/GenBank/DDBJ whole genome shotgun (WGS) entry which is preliminary data.</text>
</comment>
<dbReference type="InterPro" id="IPR032675">
    <property type="entry name" value="LRR_dom_sf"/>
</dbReference>
<gene>
    <name evidence="12" type="primary">RvY_08273-1</name>
    <name evidence="12" type="synonym">RvY_08273.1</name>
    <name evidence="12" type="ORF">RvY_08273</name>
</gene>
<evidence type="ECO:0000256" key="1">
    <source>
        <dbReference type="ARBA" id="ARBA00004236"/>
    </source>
</evidence>
<evidence type="ECO:0000313" key="13">
    <source>
        <dbReference type="Proteomes" id="UP000186922"/>
    </source>
</evidence>
<name>A0A1D1V9Z5_RAMVA</name>
<evidence type="ECO:0000256" key="3">
    <source>
        <dbReference type="ARBA" id="ARBA00007298"/>
    </source>
</evidence>
<keyword evidence="7" id="KW-0677">Repeat</keyword>
<dbReference type="InterPro" id="IPR041245">
    <property type="entry name" value="CARMIL_PH"/>
</dbReference>
<dbReference type="GO" id="GO:0034315">
    <property type="term" value="P:regulation of Arp2/3 complex-mediated actin nucleation"/>
    <property type="evidence" value="ECO:0007669"/>
    <property type="project" value="TreeGrafter"/>
</dbReference>
<feature type="compositionally biased region" description="Polar residues" evidence="9">
    <location>
        <begin position="1244"/>
        <end position="1262"/>
    </location>
</feature>
<dbReference type="Pfam" id="PF16000">
    <property type="entry name" value="CARMIL_C"/>
    <property type="match status" value="1"/>
</dbReference>
<evidence type="ECO:0000259" key="10">
    <source>
        <dbReference type="Pfam" id="PF16000"/>
    </source>
</evidence>
<dbReference type="EMBL" id="BDGG01000003">
    <property type="protein sequence ID" value="GAU96902.1"/>
    <property type="molecule type" value="Genomic_DNA"/>
</dbReference>
<evidence type="ECO:0000256" key="8">
    <source>
        <dbReference type="ARBA" id="ARBA00023136"/>
    </source>
</evidence>
<reference evidence="12 13" key="1">
    <citation type="journal article" date="2016" name="Nat. Commun.">
        <title>Extremotolerant tardigrade genome and improved radiotolerance of human cultured cells by tardigrade-unique protein.</title>
        <authorList>
            <person name="Hashimoto T."/>
            <person name="Horikawa D.D."/>
            <person name="Saito Y."/>
            <person name="Kuwahara H."/>
            <person name="Kozuka-Hata H."/>
            <person name="Shin-I T."/>
            <person name="Minakuchi Y."/>
            <person name="Ohishi K."/>
            <person name="Motoyama A."/>
            <person name="Aizu T."/>
            <person name="Enomoto A."/>
            <person name="Kondo K."/>
            <person name="Tanaka S."/>
            <person name="Hara Y."/>
            <person name="Koshikawa S."/>
            <person name="Sagara H."/>
            <person name="Miura T."/>
            <person name="Yokobori S."/>
            <person name="Miyagawa K."/>
            <person name="Suzuki Y."/>
            <person name="Kubo T."/>
            <person name="Oyama M."/>
            <person name="Kohara Y."/>
            <person name="Fujiyama A."/>
            <person name="Arakawa K."/>
            <person name="Katayama T."/>
            <person name="Toyoda A."/>
            <person name="Kunieda T."/>
        </authorList>
    </citation>
    <scope>NUCLEOTIDE SEQUENCE [LARGE SCALE GENOMIC DNA]</scope>
    <source>
        <strain evidence="12 13">YOKOZUNA-1</strain>
    </source>
</reference>
<evidence type="ECO:0000256" key="5">
    <source>
        <dbReference type="ARBA" id="ARBA00022490"/>
    </source>
</evidence>
<proteinExistence type="inferred from homology"/>
<feature type="region of interest" description="Disordered" evidence="9">
    <location>
        <begin position="1225"/>
        <end position="1301"/>
    </location>
</feature>
<dbReference type="Gene3D" id="2.30.29.30">
    <property type="entry name" value="Pleckstrin-homology domain (PH domain)/Phosphotyrosine-binding domain (PTB)"/>
    <property type="match status" value="1"/>
</dbReference>
<feature type="compositionally biased region" description="Polar residues" evidence="9">
    <location>
        <begin position="1158"/>
        <end position="1180"/>
    </location>
</feature>
<dbReference type="SUPFAM" id="SSF52047">
    <property type="entry name" value="RNI-like"/>
    <property type="match status" value="2"/>
</dbReference>
<keyword evidence="6" id="KW-0433">Leucine-rich repeat</keyword>
<keyword evidence="5" id="KW-0963">Cytoplasm</keyword>
<dbReference type="Pfam" id="PF17888">
    <property type="entry name" value="Carm_PH"/>
    <property type="match status" value="1"/>
</dbReference>
<comment type="similarity">
    <text evidence="3">Belongs to the CARMIL family.</text>
</comment>
<dbReference type="Pfam" id="PF13516">
    <property type="entry name" value="LRR_6"/>
    <property type="match status" value="1"/>
</dbReference>
<dbReference type="GO" id="GO:0016477">
    <property type="term" value="P:cell migration"/>
    <property type="evidence" value="ECO:0007669"/>
    <property type="project" value="TreeGrafter"/>
</dbReference>
<dbReference type="GO" id="GO:0005737">
    <property type="term" value="C:cytoplasm"/>
    <property type="evidence" value="ECO:0007669"/>
    <property type="project" value="UniProtKB-SubCell"/>
</dbReference>
<dbReference type="PANTHER" id="PTHR24112:SF66">
    <property type="entry name" value="LEUCINE-RICH REPEAT, ISOFORM F"/>
    <property type="match status" value="1"/>
</dbReference>
<evidence type="ECO:0000256" key="9">
    <source>
        <dbReference type="SAM" id="MobiDB-lite"/>
    </source>
</evidence>
<evidence type="ECO:0000259" key="11">
    <source>
        <dbReference type="Pfam" id="PF17888"/>
    </source>
</evidence>
<evidence type="ECO:0008006" key="14">
    <source>
        <dbReference type="Google" id="ProtNLM"/>
    </source>
</evidence>